<reference evidence="4" key="1">
    <citation type="journal article" date="2017" name="Genome Biol.">
        <title>Comparative genomics reveals high biological diversity and specific adaptations in the industrially and medically important fungal genus Aspergillus.</title>
        <authorList>
            <person name="de Vries R.P."/>
            <person name="Riley R."/>
            <person name="Wiebenga A."/>
            <person name="Aguilar-Osorio G."/>
            <person name="Amillis S."/>
            <person name="Uchima C.A."/>
            <person name="Anderluh G."/>
            <person name="Asadollahi M."/>
            <person name="Askin M."/>
            <person name="Barry K."/>
            <person name="Battaglia E."/>
            <person name="Bayram O."/>
            <person name="Benocci T."/>
            <person name="Braus-Stromeyer S.A."/>
            <person name="Caldana C."/>
            <person name="Canovas D."/>
            <person name="Cerqueira G.C."/>
            <person name="Chen F."/>
            <person name="Chen W."/>
            <person name="Choi C."/>
            <person name="Clum A."/>
            <person name="Dos Santos R.A."/>
            <person name="Damasio A.R."/>
            <person name="Diallinas G."/>
            <person name="Emri T."/>
            <person name="Fekete E."/>
            <person name="Flipphi M."/>
            <person name="Freyberg S."/>
            <person name="Gallo A."/>
            <person name="Gournas C."/>
            <person name="Habgood R."/>
            <person name="Hainaut M."/>
            <person name="Harispe M.L."/>
            <person name="Henrissat B."/>
            <person name="Hilden K.S."/>
            <person name="Hope R."/>
            <person name="Hossain A."/>
            <person name="Karabika E."/>
            <person name="Karaffa L."/>
            <person name="Karanyi Z."/>
            <person name="Krasevec N."/>
            <person name="Kuo A."/>
            <person name="Kusch H."/>
            <person name="LaButti K."/>
            <person name="Lagendijk E.L."/>
            <person name="Lapidus A."/>
            <person name="Levasseur A."/>
            <person name="Lindquist E."/>
            <person name="Lipzen A."/>
            <person name="Logrieco A.F."/>
            <person name="MacCabe A."/>
            <person name="Maekelae M.R."/>
            <person name="Malavazi I."/>
            <person name="Melin P."/>
            <person name="Meyer V."/>
            <person name="Mielnichuk N."/>
            <person name="Miskei M."/>
            <person name="Molnar A.P."/>
            <person name="Mule G."/>
            <person name="Ngan C.Y."/>
            <person name="Orejas M."/>
            <person name="Orosz E."/>
            <person name="Ouedraogo J.P."/>
            <person name="Overkamp K.M."/>
            <person name="Park H.-S."/>
            <person name="Perrone G."/>
            <person name="Piumi F."/>
            <person name="Punt P.J."/>
            <person name="Ram A.F."/>
            <person name="Ramon A."/>
            <person name="Rauscher S."/>
            <person name="Record E."/>
            <person name="Riano-Pachon D.M."/>
            <person name="Robert V."/>
            <person name="Roehrig J."/>
            <person name="Ruller R."/>
            <person name="Salamov A."/>
            <person name="Salih N.S."/>
            <person name="Samson R.A."/>
            <person name="Sandor E."/>
            <person name="Sanguinetti M."/>
            <person name="Schuetze T."/>
            <person name="Sepcic K."/>
            <person name="Shelest E."/>
            <person name="Sherlock G."/>
            <person name="Sophianopoulou V."/>
            <person name="Squina F.M."/>
            <person name="Sun H."/>
            <person name="Susca A."/>
            <person name="Todd R.B."/>
            <person name="Tsang A."/>
            <person name="Unkles S.E."/>
            <person name="van de Wiele N."/>
            <person name="van Rossen-Uffink D."/>
            <person name="Oliveira J.V."/>
            <person name="Vesth T.C."/>
            <person name="Visser J."/>
            <person name="Yu J.-H."/>
            <person name="Zhou M."/>
            <person name="Andersen M.R."/>
            <person name="Archer D.B."/>
            <person name="Baker S.E."/>
            <person name="Benoit I."/>
            <person name="Brakhage A.A."/>
            <person name="Braus G.H."/>
            <person name="Fischer R."/>
            <person name="Frisvad J.C."/>
            <person name="Goldman G.H."/>
            <person name="Houbraken J."/>
            <person name="Oakley B."/>
            <person name="Pocsi I."/>
            <person name="Scazzocchio C."/>
            <person name="Seiboth B."/>
            <person name="vanKuyk P.A."/>
            <person name="Wortman J."/>
            <person name="Dyer P.S."/>
            <person name="Grigoriev I.V."/>
        </authorList>
    </citation>
    <scope>NUCLEOTIDE SEQUENCE [LARGE SCALE GENOMIC DNA]</scope>
    <source>
        <strain evidence="4">CBS 516.65</strain>
    </source>
</reference>
<dbReference type="EMBL" id="KV878889">
    <property type="protein sequence ID" value="OJJ88892.1"/>
    <property type="molecule type" value="Genomic_DNA"/>
</dbReference>
<dbReference type="PANTHER" id="PTHR36854">
    <property type="entry name" value="CHROMOSOME 9, WHOLE GENOME SHOTGUN SEQUENCE"/>
    <property type="match status" value="1"/>
</dbReference>
<feature type="compositionally biased region" description="Basic and acidic residues" evidence="1">
    <location>
        <begin position="324"/>
        <end position="336"/>
    </location>
</feature>
<dbReference type="Proteomes" id="UP000184300">
    <property type="component" value="Unassembled WGS sequence"/>
</dbReference>
<proteinExistence type="predicted"/>
<feature type="region of interest" description="Disordered" evidence="1">
    <location>
        <begin position="77"/>
        <end position="457"/>
    </location>
</feature>
<dbReference type="GeneID" id="34465831"/>
<evidence type="ECO:0000256" key="2">
    <source>
        <dbReference type="SAM" id="Phobius"/>
    </source>
</evidence>
<feature type="transmembrane region" description="Helical" evidence="2">
    <location>
        <begin position="589"/>
        <end position="607"/>
    </location>
</feature>
<feature type="compositionally biased region" description="Basic and acidic residues" evidence="1">
    <location>
        <begin position="137"/>
        <end position="157"/>
    </location>
</feature>
<feature type="compositionally biased region" description="Basic residues" evidence="1">
    <location>
        <begin position="103"/>
        <end position="112"/>
    </location>
</feature>
<organism evidence="3 4">
    <name type="scientific">Aspergillus glaucus CBS 516.65</name>
    <dbReference type="NCBI Taxonomy" id="1160497"/>
    <lineage>
        <taxon>Eukaryota</taxon>
        <taxon>Fungi</taxon>
        <taxon>Dikarya</taxon>
        <taxon>Ascomycota</taxon>
        <taxon>Pezizomycotina</taxon>
        <taxon>Eurotiomycetes</taxon>
        <taxon>Eurotiomycetidae</taxon>
        <taxon>Eurotiales</taxon>
        <taxon>Aspergillaceae</taxon>
        <taxon>Aspergillus</taxon>
        <taxon>Aspergillus subgen. Aspergillus</taxon>
    </lineage>
</organism>
<dbReference type="GO" id="GO:0003676">
    <property type="term" value="F:nucleic acid binding"/>
    <property type="evidence" value="ECO:0007669"/>
    <property type="project" value="InterPro"/>
</dbReference>
<dbReference type="VEuPathDB" id="FungiDB:ASPGLDRAFT_71785"/>
<dbReference type="OrthoDB" id="3595585at2759"/>
<evidence type="ECO:0000256" key="1">
    <source>
        <dbReference type="SAM" id="MobiDB-lite"/>
    </source>
</evidence>
<keyword evidence="2" id="KW-0472">Membrane</keyword>
<keyword evidence="2" id="KW-1133">Transmembrane helix</keyword>
<feature type="compositionally biased region" description="Basic and acidic residues" evidence="1">
    <location>
        <begin position="77"/>
        <end position="90"/>
    </location>
</feature>
<dbReference type="InterPro" id="IPR035979">
    <property type="entry name" value="RBD_domain_sf"/>
</dbReference>
<protein>
    <submittedName>
        <fullName evidence="3">Uncharacterized protein</fullName>
    </submittedName>
</protein>
<dbReference type="SUPFAM" id="SSF54928">
    <property type="entry name" value="RNA-binding domain, RBD"/>
    <property type="match status" value="1"/>
</dbReference>
<feature type="compositionally biased region" description="Acidic residues" evidence="1">
    <location>
        <begin position="445"/>
        <end position="457"/>
    </location>
</feature>
<feature type="compositionally biased region" description="Acidic residues" evidence="1">
    <location>
        <begin position="304"/>
        <end position="314"/>
    </location>
</feature>
<gene>
    <name evidence="3" type="ORF">ASPGLDRAFT_71785</name>
</gene>
<evidence type="ECO:0000313" key="4">
    <source>
        <dbReference type="Proteomes" id="UP000184300"/>
    </source>
</evidence>
<keyword evidence="2" id="KW-0812">Transmembrane</keyword>
<sequence>MDDVVRTTTRLHITPFNPDILSAVLPPSVQPTATEISFHTLPTFPEKNYGYVTLPTMEAEKIKKKLHGSILKGKKFKVETARPQKEKELEPNESDSGAECSSKKKKSSKKRKAGEDVLDGHELPSDRKVKRGWTESTDAKADRRKEEKKQRKEEKKAKAQAKSKYTEKEECLFRTQLPPNKASAVDEKQDKKSKKKKKSSSESVVHEFANTITHPKFIRSAAEDTTTTATYEEGKGWVDDTGNVKEPVNDKIKDSQYRPGKVAGAKEKRKSKSKESTKKAKPAPKEKSAEESEDWTSSSGSSSDDSDSESENESADTSNTSDKSSSDETKEEKKQLEPATTKPATPSDEDESSETSEQPSSKKVHPLEALYKRSAPVSSETKPTEETNAFSFFENNDDIESEEERTEPVAPQTPFAKEDIQARGLRSAAPTPDTGLVGRSIKWDEDNDEMDLDDESSIDTPVLRKSGAEREESDFAKWFWENRGDNNRAWKKRRPPASFCKCTCFSNSTIIPLDPPNPESSSFAGNLARDIADLVATDNEKRANSYQALSCNDCNRKFCLGYDLPVCKGAKEDDVVSTCFQRDSRKDEAIVFIFIFATSGLLAWALFRPWVQKWLEAARERRQYIPVAEPGD</sequence>
<accession>A0A1L9VYB5</accession>
<feature type="compositionally biased region" description="Polar residues" evidence="1">
    <location>
        <begin position="376"/>
        <end position="394"/>
    </location>
</feature>
<feature type="compositionally biased region" description="Basic and acidic residues" evidence="1">
    <location>
        <begin position="273"/>
        <end position="290"/>
    </location>
</feature>
<evidence type="ECO:0000313" key="3">
    <source>
        <dbReference type="EMBL" id="OJJ88892.1"/>
    </source>
</evidence>
<feature type="compositionally biased region" description="Basic and acidic residues" evidence="1">
    <location>
        <begin position="113"/>
        <end position="127"/>
    </location>
</feature>
<keyword evidence="4" id="KW-1185">Reference proteome</keyword>
<dbReference type="PANTHER" id="PTHR36854:SF1">
    <property type="entry name" value="TRANSMEMBRANE PROTEIN"/>
    <property type="match status" value="1"/>
</dbReference>
<name>A0A1L9VYB5_ASPGL</name>
<feature type="compositionally biased region" description="Basic and acidic residues" evidence="1">
    <location>
        <begin position="247"/>
        <end position="256"/>
    </location>
</feature>
<dbReference type="RefSeq" id="XP_022405568.1">
    <property type="nucleotide sequence ID" value="XM_022549571.1"/>
</dbReference>
<feature type="compositionally biased region" description="Acidic residues" evidence="1">
    <location>
        <begin position="395"/>
        <end position="405"/>
    </location>
</feature>
<dbReference type="AlphaFoldDB" id="A0A1L9VYB5"/>